<protein>
    <recommendedName>
        <fullName evidence="4">Replication protein</fullName>
    </recommendedName>
</protein>
<accession>A0A0J1E9V3</accession>
<evidence type="ECO:0000313" key="2">
    <source>
        <dbReference type="EMBL" id="KLU02249.1"/>
    </source>
</evidence>
<reference evidence="2" key="1">
    <citation type="submission" date="2015-05" db="EMBL/GenBank/DDBJ databases">
        <title>Permanent draft genome of Rhodopirellula islandicus K833.</title>
        <authorList>
            <person name="Kizina J."/>
            <person name="Richter M."/>
            <person name="Glockner F.O."/>
            <person name="Harder J."/>
        </authorList>
    </citation>
    <scope>NUCLEOTIDE SEQUENCE [LARGE SCALE GENOMIC DNA]</scope>
    <source>
        <strain evidence="2">K833</strain>
    </source>
</reference>
<name>A0A0J1E9V3_RHOIS</name>
<proteinExistence type="predicted"/>
<sequence length="375" mass="43132">MLPQRHGEYVTIQIADRIYRLRTHQKYLVERNQQLVDEFKKGTGDAELIAKTMVCGTIIGGKNVRQVHERLNYCRVNKHCKACRAARFSDCARKIIDRLPGEKNACCIPCVIPFPQHHDYHETLDTARAALGLVKPIANMFCRWNQSAQHGRPDRILEYAIGLHLRFVESQQQLWPHVHVLLIAENGLQLESKNGRSLKESMDKCLRVATPEMAPIPFRFGEFDRFFVDSAGDVRSLQYGRRITRKDLERRMKYAMSMEEVGEETEGNCAGGYSIIADTMRHKMLADLGYPTTFTHSRTKKNDSAKVPSPTSQPCDFDPLPLKKDSVLQFDVLTHEFRPIKAEDYCQAKNQAIRSIRNDLLEIRQEYRDNRKGGV</sequence>
<gene>
    <name evidence="2" type="ORF">RISK_005315</name>
</gene>
<evidence type="ECO:0000313" key="3">
    <source>
        <dbReference type="Proteomes" id="UP000036367"/>
    </source>
</evidence>
<dbReference type="PATRIC" id="fig|595434.4.peg.5051"/>
<keyword evidence="3" id="KW-1185">Reference proteome</keyword>
<dbReference type="Proteomes" id="UP000036367">
    <property type="component" value="Unassembled WGS sequence"/>
</dbReference>
<comment type="caution">
    <text evidence="2">The sequence shown here is derived from an EMBL/GenBank/DDBJ whole genome shotgun (WGS) entry which is preliminary data.</text>
</comment>
<dbReference type="EMBL" id="LECT01000044">
    <property type="protein sequence ID" value="KLU02249.1"/>
    <property type="molecule type" value="Genomic_DNA"/>
</dbReference>
<feature type="region of interest" description="Disordered" evidence="1">
    <location>
        <begin position="297"/>
        <end position="318"/>
    </location>
</feature>
<organism evidence="2 3">
    <name type="scientific">Rhodopirellula islandica</name>
    <dbReference type="NCBI Taxonomy" id="595434"/>
    <lineage>
        <taxon>Bacteria</taxon>
        <taxon>Pseudomonadati</taxon>
        <taxon>Planctomycetota</taxon>
        <taxon>Planctomycetia</taxon>
        <taxon>Pirellulales</taxon>
        <taxon>Pirellulaceae</taxon>
        <taxon>Rhodopirellula</taxon>
    </lineage>
</organism>
<evidence type="ECO:0008006" key="4">
    <source>
        <dbReference type="Google" id="ProtNLM"/>
    </source>
</evidence>
<dbReference type="AlphaFoldDB" id="A0A0J1E9V3"/>
<dbReference type="STRING" id="595434.RISK_005315"/>
<evidence type="ECO:0000256" key="1">
    <source>
        <dbReference type="SAM" id="MobiDB-lite"/>
    </source>
</evidence>